<dbReference type="EMBL" id="JAESDN010000008">
    <property type="protein sequence ID" value="KAG7046388.1"/>
    <property type="molecule type" value="Genomic_DNA"/>
</dbReference>
<accession>A0A9P7U9N2</accession>
<reference evidence="1" key="1">
    <citation type="submission" date="2021-05" db="EMBL/GenBank/DDBJ databases">
        <title>Comparative genomics of three Colletotrichum scovillei strains and genetic complementation revealed genes involved fungal growth and virulence on chili pepper.</title>
        <authorList>
            <person name="Hsieh D.-K."/>
            <person name="Chuang S.-C."/>
            <person name="Chen C.-Y."/>
            <person name="Chao Y.-T."/>
            <person name="Lu M.-Y.J."/>
            <person name="Lee M.-H."/>
            <person name="Shih M.-C."/>
        </authorList>
    </citation>
    <scope>NUCLEOTIDE SEQUENCE</scope>
    <source>
        <strain evidence="1">Coll-153</strain>
    </source>
</reference>
<dbReference type="Proteomes" id="UP000699042">
    <property type="component" value="Unassembled WGS sequence"/>
</dbReference>
<proteinExistence type="predicted"/>
<organism evidence="1 2">
    <name type="scientific">Colletotrichum scovillei</name>
    <dbReference type="NCBI Taxonomy" id="1209932"/>
    <lineage>
        <taxon>Eukaryota</taxon>
        <taxon>Fungi</taxon>
        <taxon>Dikarya</taxon>
        <taxon>Ascomycota</taxon>
        <taxon>Pezizomycotina</taxon>
        <taxon>Sordariomycetes</taxon>
        <taxon>Hypocreomycetidae</taxon>
        <taxon>Glomerellales</taxon>
        <taxon>Glomerellaceae</taxon>
        <taxon>Colletotrichum</taxon>
        <taxon>Colletotrichum acutatum species complex</taxon>
    </lineage>
</organism>
<keyword evidence="2" id="KW-1185">Reference proteome</keyword>
<name>A0A9P7U9N2_9PEZI</name>
<evidence type="ECO:0000313" key="2">
    <source>
        <dbReference type="Proteomes" id="UP000699042"/>
    </source>
</evidence>
<dbReference type="AlphaFoldDB" id="A0A9P7U9N2"/>
<protein>
    <submittedName>
        <fullName evidence="1">Uncharacterized protein</fullName>
    </submittedName>
</protein>
<comment type="caution">
    <text evidence="1">The sequence shown here is derived from an EMBL/GenBank/DDBJ whole genome shotgun (WGS) entry which is preliminary data.</text>
</comment>
<sequence length="67" mass="7516">MPYRLVSSLLRHASYLAVKCPPKSDTPRVHSITYNGWPHDVLPIVYYPGPSPPAGQFNFTPVYSSQI</sequence>
<gene>
    <name evidence="1" type="ORF">JMJ77_014620</name>
</gene>
<evidence type="ECO:0000313" key="1">
    <source>
        <dbReference type="EMBL" id="KAG7046388.1"/>
    </source>
</evidence>